<protein>
    <submittedName>
        <fullName evidence="2">Uncharacterized protein</fullName>
    </submittedName>
</protein>
<name>A0A154IFC9_RHILE</name>
<organism evidence="2">
    <name type="scientific">Rhizobium leguminosarum</name>
    <dbReference type="NCBI Taxonomy" id="384"/>
    <lineage>
        <taxon>Bacteria</taxon>
        <taxon>Pseudomonadati</taxon>
        <taxon>Pseudomonadota</taxon>
        <taxon>Alphaproteobacteria</taxon>
        <taxon>Hyphomicrobiales</taxon>
        <taxon>Rhizobiaceae</taxon>
        <taxon>Rhizobium/Agrobacterium group</taxon>
        <taxon>Rhizobium</taxon>
    </lineage>
</organism>
<gene>
    <name evidence="2" type="ORF">A4A59_25770</name>
</gene>
<proteinExistence type="predicted"/>
<feature type="region of interest" description="Disordered" evidence="1">
    <location>
        <begin position="62"/>
        <end position="110"/>
    </location>
</feature>
<dbReference type="EMBL" id="LVYU01000111">
    <property type="protein sequence ID" value="KZA98689.1"/>
    <property type="molecule type" value="Genomic_DNA"/>
</dbReference>
<reference evidence="2" key="1">
    <citation type="submission" date="2016-03" db="EMBL/GenBank/DDBJ databases">
        <title>Microsymbionts genomes from the relict species Vavilovia formosa.</title>
        <authorList>
            <person name="Chirak E."/>
            <person name="Kimeklis A."/>
            <person name="Kopat V."/>
            <person name="Andronov E."/>
        </authorList>
    </citation>
    <scope>NUCLEOTIDE SEQUENCE [LARGE SCALE GENOMIC DNA]</scope>
    <source>
        <strain evidence="2">Vaf12</strain>
    </source>
</reference>
<comment type="caution">
    <text evidence="2">The sequence shown here is derived from an EMBL/GenBank/DDBJ whole genome shotgun (WGS) entry which is preliminary data.</text>
</comment>
<dbReference type="AlphaFoldDB" id="A0A154IFC9"/>
<sequence>MALLIVLRTTRRSGFAYQQDWGRTPTPSLIPVLVTGIQPRRVRAVNEPIQWKESFAPKDLGALDSCDKHRNEDERERLEWPSHPVESVLLPTLQRKKAGAPRGGRLSSQI</sequence>
<accession>A0A154IFC9</accession>
<evidence type="ECO:0000256" key="1">
    <source>
        <dbReference type="SAM" id="MobiDB-lite"/>
    </source>
</evidence>
<feature type="compositionally biased region" description="Basic and acidic residues" evidence="1">
    <location>
        <begin position="65"/>
        <end position="80"/>
    </location>
</feature>
<evidence type="ECO:0000313" key="2">
    <source>
        <dbReference type="EMBL" id="KZA98689.1"/>
    </source>
</evidence>